<keyword evidence="4" id="KW-0808">Transferase</keyword>
<dbReference type="EMBL" id="JACHHW010000006">
    <property type="protein sequence ID" value="MBB5188297.1"/>
    <property type="molecule type" value="Genomic_DNA"/>
</dbReference>
<evidence type="ECO:0000256" key="6">
    <source>
        <dbReference type="ARBA" id="ARBA00047942"/>
    </source>
</evidence>
<evidence type="ECO:0000313" key="9">
    <source>
        <dbReference type="Proteomes" id="UP000536640"/>
    </source>
</evidence>
<dbReference type="PRINTS" id="PR00506">
    <property type="entry name" value="D21N6MTFRASE"/>
</dbReference>
<dbReference type="Gene3D" id="3.40.50.150">
    <property type="entry name" value="Vaccinia Virus protein VP39"/>
    <property type="match status" value="1"/>
</dbReference>
<dbReference type="AlphaFoldDB" id="A0A840R635"/>
<dbReference type="GO" id="GO:0009007">
    <property type="term" value="F:site-specific DNA-methyltransferase (adenine-specific) activity"/>
    <property type="evidence" value="ECO:0007669"/>
    <property type="project" value="UniProtKB-EC"/>
</dbReference>
<dbReference type="PANTHER" id="PTHR13370">
    <property type="entry name" value="RNA METHYLASE-RELATED"/>
    <property type="match status" value="1"/>
</dbReference>
<evidence type="ECO:0000256" key="1">
    <source>
        <dbReference type="ARBA" id="ARBA00006594"/>
    </source>
</evidence>
<comment type="catalytic activity">
    <reaction evidence="6">
        <text>a 2'-deoxyadenosine in DNA + S-adenosyl-L-methionine = an N(6)-methyl-2'-deoxyadenosine in DNA + S-adenosyl-L-homocysteine + H(+)</text>
        <dbReference type="Rhea" id="RHEA:15197"/>
        <dbReference type="Rhea" id="RHEA-COMP:12418"/>
        <dbReference type="Rhea" id="RHEA-COMP:12419"/>
        <dbReference type="ChEBI" id="CHEBI:15378"/>
        <dbReference type="ChEBI" id="CHEBI:57856"/>
        <dbReference type="ChEBI" id="CHEBI:59789"/>
        <dbReference type="ChEBI" id="CHEBI:90615"/>
        <dbReference type="ChEBI" id="CHEBI:90616"/>
        <dbReference type="EC" id="2.1.1.72"/>
    </reaction>
</comment>
<dbReference type="EC" id="2.1.1.72" evidence="2"/>
<dbReference type="PANTHER" id="PTHR13370:SF3">
    <property type="entry name" value="TRNA (GUANINE(10)-N2)-METHYLTRANSFERASE HOMOLOG"/>
    <property type="match status" value="1"/>
</dbReference>
<dbReference type="GO" id="GO:0032259">
    <property type="term" value="P:methylation"/>
    <property type="evidence" value="ECO:0007669"/>
    <property type="project" value="UniProtKB-KW"/>
</dbReference>
<dbReference type="PROSITE" id="PS00092">
    <property type="entry name" value="N6_MTASE"/>
    <property type="match status" value="1"/>
</dbReference>
<keyword evidence="5" id="KW-0949">S-adenosyl-L-methionine</keyword>
<dbReference type="Proteomes" id="UP000536640">
    <property type="component" value="Unassembled WGS sequence"/>
</dbReference>
<dbReference type="Pfam" id="PF01555">
    <property type="entry name" value="N6_N4_Mtase"/>
    <property type="match status" value="1"/>
</dbReference>
<dbReference type="InterPro" id="IPR002052">
    <property type="entry name" value="DNA_methylase_N6_adenine_CS"/>
</dbReference>
<keyword evidence="3 8" id="KW-0489">Methyltransferase</keyword>
<evidence type="ECO:0000259" key="7">
    <source>
        <dbReference type="Pfam" id="PF01555"/>
    </source>
</evidence>
<sequence length="586" mass="67343">MSEQNPLNLEEIGGLASVEKYKFEPIKGYPMLHWHGKRPFTSTQYYPAQKKEVYGEDVNGWINKIFWGDNLQVMSHLLKDFRGKIDLIYIDPPFDSKAEYKLNIKSKGHNVNSDVSGFEEKQYSDIWSNDEYLQFMYERLVLIKELLCKNGSVFLHCDWHKSHHLKCLMDEIFGSESFVNEIVWHYRKWAVKSNNFQRNHDTILWYCSEKDSSRTFNMIETQEASEGTLKRWKGKKQVALFDEAGNRTAASVEDDSEGAPLADVWEMSIINPAARERTAYPTQKPEKLLERIIKHCSNPGDLIFDCFMGSGTTQAVAMKNGRRFIGSDINLGAIQTTTKRLIEERKQTCLSESAIYDSFEVYNVNNYELFRNPLEAKNLLVEALEIEPVSGTVYDGEKDGFMVKVMPVNRIATRQDLNDLIANFPYKVFEKRREDNPNKPVESVMLVCMGHEADIKAHLEQECGYKINVKVVDILRDKSNIEFKRSSEAELSLVDGKLEVVSFYPMNLMQKLSLQKQSVSEWRELVDSIVIDWNYDGAAMEPAVIDIPGKKDFVSGVYLVPQDAGTIKVKITDLLSESYEEVIKHG</sequence>
<name>A0A840R635_9GAMM</name>
<dbReference type="InterPro" id="IPR002941">
    <property type="entry name" value="DNA_methylase_N4/N6"/>
</dbReference>
<gene>
    <name evidence="8" type="ORF">HNQ57_002576</name>
</gene>
<dbReference type="RefSeq" id="WP_184463521.1">
    <property type="nucleotide sequence ID" value="NZ_JACHHW010000006.1"/>
</dbReference>
<evidence type="ECO:0000313" key="8">
    <source>
        <dbReference type="EMBL" id="MBB5188297.1"/>
    </source>
</evidence>
<comment type="similarity">
    <text evidence="1">Belongs to the N(4)/N(6)-methyltransferase family.</text>
</comment>
<accession>A0A840R635</accession>
<evidence type="ECO:0000256" key="4">
    <source>
        <dbReference type="ARBA" id="ARBA00022679"/>
    </source>
</evidence>
<comment type="caution">
    <text evidence="8">The sequence shown here is derived from an EMBL/GenBank/DDBJ whole genome shotgun (WGS) entry which is preliminary data.</text>
</comment>
<feature type="domain" description="DNA methylase N-4/N-6" evidence="7">
    <location>
        <begin position="85"/>
        <end position="337"/>
    </location>
</feature>
<keyword evidence="9" id="KW-1185">Reference proteome</keyword>
<evidence type="ECO:0000256" key="5">
    <source>
        <dbReference type="ARBA" id="ARBA00022691"/>
    </source>
</evidence>
<reference evidence="8 9" key="1">
    <citation type="submission" date="2020-08" db="EMBL/GenBank/DDBJ databases">
        <title>Genomic Encyclopedia of Type Strains, Phase IV (KMG-IV): sequencing the most valuable type-strain genomes for metagenomic binning, comparative biology and taxonomic classification.</title>
        <authorList>
            <person name="Goeker M."/>
        </authorList>
    </citation>
    <scope>NUCLEOTIDE SEQUENCE [LARGE SCALE GENOMIC DNA]</scope>
    <source>
        <strain evidence="8 9">DSM 25701</strain>
    </source>
</reference>
<protein>
    <recommendedName>
        <fullName evidence="2">site-specific DNA-methyltransferase (adenine-specific)</fullName>
        <ecNumber evidence="2">2.1.1.72</ecNumber>
    </recommendedName>
</protein>
<dbReference type="SUPFAM" id="SSF53335">
    <property type="entry name" value="S-adenosyl-L-methionine-dependent methyltransferases"/>
    <property type="match status" value="1"/>
</dbReference>
<dbReference type="GO" id="GO:0003677">
    <property type="term" value="F:DNA binding"/>
    <property type="evidence" value="ECO:0007669"/>
    <property type="project" value="InterPro"/>
</dbReference>
<organism evidence="8 9">
    <name type="scientific">Zhongshania antarctica</name>
    <dbReference type="NCBI Taxonomy" id="641702"/>
    <lineage>
        <taxon>Bacteria</taxon>
        <taxon>Pseudomonadati</taxon>
        <taxon>Pseudomonadota</taxon>
        <taxon>Gammaproteobacteria</taxon>
        <taxon>Cellvibrionales</taxon>
        <taxon>Spongiibacteraceae</taxon>
        <taxon>Zhongshania</taxon>
    </lineage>
</organism>
<evidence type="ECO:0000256" key="3">
    <source>
        <dbReference type="ARBA" id="ARBA00022603"/>
    </source>
</evidence>
<dbReference type="InterPro" id="IPR029063">
    <property type="entry name" value="SAM-dependent_MTases_sf"/>
</dbReference>
<dbReference type="InterPro" id="IPR002295">
    <property type="entry name" value="N4/N6-MTase_EcoPI_Mod-like"/>
</dbReference>
<evidence type="ECO:0000256" key="2">
    <source>
        <dbReference type="ARBA" id="ARBA00011900"/>
    </source>
</evidence>
<dbReference type="GO" id="GO:0005737">
    <property type="term" value="C:cytoplasm"/>
    <property type="evidence" value="ECO:0007669"/>
    <property type="project" value="TreeGrafter"/>
</dbReference>
<dbReference type="GO" id="GO:0008170">
    <property type="term" value="F:N-methyltransferase activity"/>
    <property type="evidence" value="ECO:0007669"/>
    <property type="project" value="InterPro"/>
</dbReference>
<proteinExistence type="inferred from homology"/>